<sequence>MSRHVALVKSFELCANHELDRDVCDVADTEFDGAGVREGGVSLGPAGSSVQLFQAPEVIPLASPQIPPLLQHPTPPLLPPLQLSQSHQLQTPPCSTPRVHLPYTPPRLPAPFPPPRPPPCLPLPPAPPPFLFSRSRIEFQLTQGSVCLEPNKDWTSTHFTDSTLVWKPCSDSRWQLFRCEGEYTGINGDSLGANDVYSDYTFMCRWDKRPELCLDSWHAQELLLLYKCSYTTNQFFYVDKGSRWRSKFDFTRCISGRSVTDRSWKNGLARIDDCRGMSPQLVPRFVDWLPPFPPSLAPLPSPPLPLPSPPVPRAPISAMNGDDCRSMLRDKTHMFRRMWAAEAWSHISSGPSCWDIQRDSSTQRQPASKYFEETIRGDHCDSNWYEGNPNWRLGDPNRHLPMYFTGPAPALLGFDESIDEFCHAKLNQMNLQHSADKSMHAENCVHANLNILALYGDRVPYNICRNLEWMVCAAKGKLPGQDKDGSIIFAKDPWWLWPGGESGKPVGDCCGWVPQNRPRSGSYGYATDDIYYLEICMYNEICDNGDDIFKLSTGEPFQCELSERRFHQLKDVLLEEWEEPPHSKRCAGSRDCPERAVSGHPKPMYTP</sequence>
<gene>
    <name evidence="2" type="ORF">AB1Y20_019306</name>
</gene>
<dbReference type="Proteomes" id="UP001515480">
    <property type="component" value="Unassembled WGS sequence"/>
</dbReference>
<keyword evidence="3" id="KW-1185">Reference proteome</keyword>
<accession>A0AB34JTX8</accession>
<protein>
    <submittedName>
        <fullName evidence="2">Uncharacterized protein</fullName>
    </submittedName>
</protein>
<comment type="caution">
    <text evidence="2">The sequence shown here is derived from an EMBL/GenBank/DDBJ whole genome shotgun (WGS) entry which is preliminary data.</text>
</comment>
<dbReference type="InterPro" id="IPR035992">
    <property type="entry name" value="Ricin_B-like_lectins"/>
</dbReference>
<name>A0AB34JTX8_PRYPA</name>
<organism evidence="2 3">
    <name type="scientific">Prymnesium parvum</name>
    <name type="common">Toxic golden alga</name>
    <dbReference type="NCBI Taxonomy" id="97485"/>
    <lineage>
        <taxon>Eukaryota</taxon>
        <taxon>Haptista</taxon>
        <taxon>Haptophyta</taxon>
        <taxon>Prymnesiophyceae</taxon>
        <taxon>Prymnesiales</taxon>
        <taxon>Prymnesiaceae</taxon>
        <taxon>Prymnesium</taxon>
    </lineage>
</organism>
<proteinExistence type="predicted"/>
<reference evidence="2 3" key="1">
    <citation type="journal article" date="2024" name="Science">
        <title>Giant polyketide synthase enzymes in the biosynthesis of giant marine polyether toxins.</title>
        <authorList>
            <person name="Fallon T.R."/>
            <person name="Shende V.V."/>
            <person name="Wierzbicki I.H."/>
            <person name="Pendleton A.L."/>
            <person name="Watervoot N.F."/>
            <person name="Auber R.P."/>
            <person name="Gonzalez D.J."/>
            <person name="Wisecaver J.H."/>
            <person name="Moore B.S."/>
        </authorList>
    </citation>
    <scope>NUCLEOTIDE SEQUENCE [LARGE SCALE GENOMIC DNA]</scope>
    <source>
        <strain evidence="2 3">12B1</strain>
    </source>
</reference>
<evidence type="ECO:0000313" key="3">
    <source>
        <dbReference type="Proteomes" id="UP001515480"/>
    </source>
</evidence>
<dbReference type="AlphaFoldDB" id="A0AB34JTX8"/>
<dbReference type="EMBL" id="JBGBPQ010000005">
    <property type="protein sequence ID" value="KAL1524411.1"/>
    <property type="molecule type" value="Genomic_DNA"/>
</dbReference>
<feature type="region of interest" description="Disordered" evidence="1">
    <location>
        <begin position="580"/>
        <end position="607"/>
    </location>
</feature>
<evidence type="ECO:0000256" key="1">
    <source>
        <dbReference type="SAM" id="MobiDB-lite"/>
    </source>
</evidence>
<evidence type="ECO:0000313" key="2">
    <source>
        <dbReference type="EMBL" id="KAL1524411.1"/>
    </source>
</evidence>
<dbReference type="SUPFAM" id="SSF50370">
    <property type="entry name" value="Ricin B-like lectins"/>
    <property type="match status" value="1"/>
</dbReference>